<feature type="compositionally biased region" description="Polar residues" evidence="1">
    <location>
        <begin position="1305"/>
        <end position="1320"/>
    </location>
</feature>
<dbReference type="EMBL" id="BMAW01051958">
    <property type="protein sequence ID" value="GFS83454.1"/>
    <property type="molecule type" value="Genomic_DNA"/>
</dbReference>
<reference evidence="3" key="1">
    <citation type="submission" date="2020-08" db="EMBL/GenBank/DDBJ databases">
        <title>Multicomponent nature underlies the extraordinary mechanical properties of spider dragline silk.</title>
        <authorList>
            <person name="Kono N."/>
            <person name="Nakamura H."/>
            <person name="Mori M."/>
            <person name="Yoshida Y."/>
            <person name="Ohtoshi R."/>
            <person name="Malay A.D."/>
            <person name="Moran D.A.P."/>
            <person name="Tomita M."/>
            <person name="Numata K."/>
            <person name="Arakawa K."/>
        </authorList>
    </citation>
    <scope>NUCLEOTIDE SEQUENCE</scope>
</reference>
<feature type="region of interest" description="Disordered" evidence="1">
    <location>
        <begin position="1124"/>
        <end position="1144"/>
    </location>
</feature>
<feature type="compositionally biased region" description="Basic and acidic residues" evidence="1">
    <location>
        <begin position="1467"/>
        <end position="1482"/>
    </location>
</feature>
<feature type="region of interest" description="Disordered" evidence="1">
    <location>
        <begin position="185"/>
        <end position="350"/>
    </location>
</feature>
<feature type="compositionally biased region" description="Polar residues" evidence="1">
    <location>
        <begin position="702"/>
        <end position="711"/>
    </location>
</feature>
<feature type="compositionally biased region" description="Low complexity" evidence="1">
    <location>
        <begin position="1281"/>
        <end position="1293"/>
    </location>
</feature>
<feature type="compositionally biased region" description="Low complexity" evidence="1">
    <location>
        <begin position="327"/>
        <end position="346"/>
    </location>
</feature>
<feature type="compositionally biased region" description="Polar residues" evidence="1">
    <location>
        <begin position="1577"/>
        <end position="1589"/>
    </location>
</feature>
<feature type="compositionally biased region" description="Polar residues" evidence="1">
    <location>
        <begin position="1173"/>
        <end position="1184"/>
    </location>
</feature>
<feature type="compositionally biased region" description="Low complexity" evidence="1">
    <location>
        <begin position="723"/>
        <end position="740"/>
    </location>
</feature>
<feature type="non-terminal residue" evidence="3">
    <location>
        <position position="1"/>
    </location>
</feature>
<feature type="compositionally biased region" description="Low complexity" evidence="1">
    <location>
        <begin position="1325"/>
        <end position="1334"/>
    </location>
</feature>
<feature type="compositionally biased region" description="Polar residues" evidence="1">
    <location>
        <begin position="1338"/>
        <end position="1347"/>
    </location>
</feature>
<name>A0A8X6MY14_NEPPI</name>
<feature type="compositionally biased region" description="Basic and acidic residues" evidence="1">
    <location>
        <begin position="481"/>
        <end position="493"/>
    </location>
</feature>
<feature type="region of interest" description="Disordered" evidence="1">
    <location>
        <begin position="1173"/>
        <end position="1605"/>
    </location>
</feature>
<keyword evidence="4" id="KW-1185">Reference proteome</keyword>
<sequence length="1924" mass="210770">NQPSPIAPPPVLENGLINQVVPQQNNGVYNNQPISNGPIRNQWNPTVNLPVNRQPFATENSPGYVGNVYQNNPSYPDSNQNYPDIPVPQVNNEPNVNNFDGYNRWIPNRQGPYNQVVLPANGLNNYPQSYNNQNSDSIVGNQQDTIQNIPRLLFQQNNKPLNNVPLNGYGQQGFYNQPVDSAPALITNLGNNDAKQNNGIWQPPQNSEPQDSSLSDLTNDDERQQSNIEPQRFNSPSNNWFPMNNQNFPNYDDGSIRRQPPNNWFPIFNRNNPNSDDGPDQTPNESEKSKPPNNSWFSIFNRNKPDSDDGSKPAPTIPKPTTRKPTKLPTMQISSQKIPSISKTTTAPKSTINPSKACAIEFGEEMFVKLLKGDEFYSIFDEHLSHDLAVSVSSELVKKAMHDYGLSKYGNSAAKNCAREISLLPSAASAQAYAEKIAKSVMTIFYKNHLLRGNCKAAGESMAEKILRILKSISSNFDSGNNDRTDQNEKTEDSFSDDAPELASDAKTPFSEETPENSKLPQTVRSHKRLPPKLQIKSKIPSQQQRESDVPSQINVTPSNDNLTPKQNSPTKANDENTAGIIAQKPARLSLKSHKLPSSKHIPTRPLPGNRNNTPQTKNTPDTTDSEAAVATSQTTDQGKPENNSPLGNNQPLTPPRHIPFHRPPGAPHNIPLSNSPKTDNNEKAADAVATSNEEKPVSYPFGNNQPSSVPENIRYPLNRLGNQDNNPPQNDNLKPNNNNNAAAIASMSEEGIPRYRQYHRTPGVPDDTNMPQSDNPNNENAEAEVTSDEKTHVNYPLGNNQPSPIPGNRWYPLNRHGNQDNNTPQNDNLKPNNNDNVAATSDERIPINNAPIRSNQPFPFPENTGFLFKNQPESLNNNAPQINNSPSFNSNDDAIAAISDEGKTSNNSPSGNIWSFKFPFWKRLGGDTDNNASQLDHATSFDNNDNTVPAAIAVAAATSNVENPVNNPFNRPFLLPENKRYPFNTLGNQNNNYFQPNGGLTPDSDDTTVAAAADEGSSVNNPFNRQYQHSGNRRYPFNNLGNQDNNFSQSKDGLTLNSNDGIVEAEIASDRGNPENNQFLFPGNKRYPFNRLGNQDNNMPQSIGLTPVNNENGEVVAATSDETIPENNSPFDNNQPPISGNRGISFYNVPGNNNHPNFVNNGGAEAKLATLNEENSPSSSQAGNKIPNIFPLLKRPGGDSKIEDSVPQSNNAPNSDNNAPTFDGGNPISNPFNQPFPQPGNRRYPFNRFRNQDNIPQSNDGLAPDNDGTVEVETASDRGNPVNNPFNQQFPHPENKRYPLKIPGSQNNNAPQSNDGLTSDNNDDAATAEAAPDGGNPENNQFNQPVSIPENRGYPLNRLVKQDNDGGSPINAPQSDDSLIQNSDDMTEVAAAATSTSDGDDSINNSQLGNKQPKIFPRFKSPFSNIKQKGNPDETDENAPETSNNPNLDKNKDTTPIVGTSDVGSDENKSRSNKNRHDNEKILVNSDDSNNESQPNNVLQAANNVAEASSEVPTDSNSGPENQGDEKQNNGKKPTSTGKHPSKHEKMLGNDEKSHRTTQSKVNTEAETSAESSTTPVPTQPESLTTDDNNGDDSENSKSNSLLDTLSDSITGKEIQFLMTSALESVSPNGFDYKKFTSAMTSVASDMKKQHPRWSSDRTLKKLYVSAIVALIQDVQNIAMKSPDYNKQPNPESQPVPSIDSESYPPSNNQQNNAAAASEYSGSSSYILPTNDEIDSASATAFSESMPKDNYQYTPIEMAPAYSNIPIQESALFPKQNAGLNNVGFNTNIQPSQDFNRNYNNRGAIAPTRYAQNAEINYANVGYNTNILPSQDYEFHYNSGGPIATSNFAQNVGNNGNVGFNRNLNSNYNSGEGVLPIDYDQNVGYIQPSQNFNTNYNRGRVQTSGFAQNAGNRYGTGGFNNNF</sequence>
<feature type="compositionally biased region" description="Basic and acidic residues" evidence="1">
    <location>
        <begin position="1545"/>
        <end position="1556"/>
    </location>
</feature>
<dbReference type="Gene3D" id="1.10.274.60">
    <property type="entry name" value="Spidroin, repetitive domain"/>
    <property type="match status" value="1"/>
</dbReference>
<feature type="compositionally biased region" description="Polar residues" evidence="1">
    <location>
        <begin position="610"/>
        <end position="623"/>
    </location>
</feature>
<feature type="compositionally biased region" description="Low complexity" evidence="1">
    <location>
        <begin position="1702"/>
        <end position="1721"/>
    </location>
</feature>
<evidence type="ECO:0000313" key="3">
    <source>
        <dbReference type="EMBL" id="GFS83454.1"/>
    </source>
</evidence>
<feature type="compositionally biased region" description="Polar residues" evidence="1">
    <location>
        <begin position="540"/>
        <end position="572"/>
    </location>
</feature>
<feature type="region of interest" description="Disordered" evidence="1">
    <location>
        <begin position="477"/>
        <end position="740"/>
    </location>
</feature>
<organism evidence="3 4">
    <name type="scientific">Nephila pilipes</name>
    <name type="common">Giant wood spider</name>
    <name type="synonym">Nephila maculata</name>
    <dbReference type="NCBI Taxonomy" id="299642"/>
    <lineage>
        <taxon>Eukaryota</taxon>
        <taxon>Metazoa</taxon>
        <taxon>Ecdysozoa</taxon>
        <taxon>Arthropoda</taxon>
        <taxon>Chelicerata</taxon>
        <taxon>Arachnida</taxon>
        <taxon>Araneae</taxon>
        <taxon>Araneomorphae</taxon>
        <taxon>Entelegynae</taxon>
        <taxon>Araneoidea</taxon>
        <taxon>Nephilidae</taxon>
        <taxon>Nephila</taxon>
    </lineage>
</organism>
<evidence type="ECO:0000313" key="4">
    <source>
        <dbReference type="Proteomes" id="UP000887013"/>
    </source>
</evidence>
<feature type="compositionally biased region" description="Low complexity" evidence="1">
    <location>
        <begin position="1566"/>
        <end position="1576"/>
    </location>
</feature>
<dbReference type="OrthoDB" id="10691933at2759"/>
<feature type="compositionally biased region" description="Low complexity" evidence="1">
    <location>
        <begin position="1210"/>
        <end position="1221"/>
    </location>
</feature>
<feature type="compositionally biased region" description="Polar residues" evidence="1">
    <location>
        <begin position="1372"/>
        <end position="1385"/>
    </location>
</feature>
<feature type="compositionally biased region" description="Polar residues" evidence="1">
    <location>
        <begin position="1686"/>
        <end position="1697"/>
    </location>
</feature>
<feature type="compositionally biased region" description="Polar residues" evidence="1">
    <location>
        <begin position="770"/>
        <end position="781"/>
    </location>
</feature>
<feature type="compositionally biased region" description="Polar residues" evidence="1">
    <location>
        <begin position="188"/>
        <end position="217"/>
    </location>
</feature>
<feature type="compositionally biased region" description="Low complexity" evidence="1">
    <location>
        <begin position="822"/>
        <end position="837"/>
    </location>
</feature>
<comment type="caution">
    <text evidence="3">The sequence shown here is derived from an EMBL/GenBank/DDBJ whole genome shotgun (WGS) entry which is preliminary data.</text>
</comment>
<feature type="compositionally biased region" description="Polar residues" evidence="1">
    <location>
        <begin position="1124"/>
        <end position="1139"/>
    </location>
</feature>
<feature type="compositionally biased region" description="Polar residues" evidence="1">
    <location>
        <begin position="291"/>
        <end position="301"/>
    </location>
</feature>
<feature type="compositionally biased region" description="Pro residues" evidence="1">
    <location>
        <begin position="653"/>
        <end position="667"/>
    </location>
</feature>
<dbReference type="Proteomes" id="UP000887013">
    <property type="component" value="Unassembled WGS sequence"/>
</dbReference>
<accession>A0A8X6MY14</accession>
<dbReference type="InterPro" id="IPR021915">
    <property type="entry name" value="RP1-2"/>
</dbReference>
<dbReference type="Pfam" id="PF12042">
    <property type="entry name" value="RP1-2"/>
    <property type="match status" value="1"/>
</dbReference>
<feature type="compositionally biased region" description="Polar residues" evidence="1">
    <location>
        <begin position="225"/>
        <end position="249"/>
    </location>
</feature>
<gene>
    <name evidence="3" type="ORF">NPIL_571941</name>
</gene>
<protein>
    <recommendedName>
        <fullName evidence="2">Tubuliform egg casing silk strands structural domain-containing protein</fullName>
    </recommendedName>
</protein>
<dbReference type="InterPro" id="IPR043070">
    <property type="entry name" value="Spidroin_repeat"/>
</dbReference>
<feature type="compositionally biased region" description="Polar residues" evidence="1">
    <location>
        <begin position="1487"/>
        <end position="1522"/>
    </location>
</feature>
<feature type="region of interest" description="Disordered" evidence="1">
    <location>
        <begin position="1683"/>
        <end position="1721"/>
    </location>
</feature>
<proteinExistence type="predicted"/>
<feature type="domain" description="Tubuliform egg casing silk strands structural" evidence="2">
    <location>
        <begin position="350"/>
        <end position="484"/>
    </location>
</feature>
<evidence type="ECO:0000256" key="1">
    <source>
        <dbReference type="SAM" id="MobiDB-lite"/>
    </source>
</evidence>
<feature type="region of interest" description="Disordered" evidence="1">
    <location>
        <begin position="758"/>
        <end position="840"/>
    </location>
</feature>
<feature type="compositionally biased region" description="Polar residues" evidence="1">
    <location>
        <begin position="631"/>
        <end position="652"/>
    </location>
</feature>
<evidence type="ECO:0000259" key="2">
    <source>
        <dbReference type="Pfam" id="PF12042"/>
    </source>
</evidence>